<evidence type="ECO:0000313" key="3">
    <source>
        <dbReference type="Proteomes" id="UP001305414"/>
    </source>
</evidence>
<protein>
    <submittedName>
        <fullName evidence="2">Uncharacterized protein</fullName>
    </submittedName>
</protein>
<dbReference type="AlphaFoldDB" id="A0AAN7U4Q1"/>
<evidence type="ECO:0000256" key="1">
    <source>
        <dbReference type="SAM" id="MobiDB-lite"/>
    </source>
</evidence>
<comment type="caution">
    <text evidence="2">The sequence shown here is derived from an EMBL/GenBank/DDBJ whole genome shotgun (WGS) entry which is preliminary data.</text>
</comment>
<reference evidence="2 3" key="1">
    <citation type="submission" date="2023-10" db="EMBL/GenBank/DDBJ databases">
        <title>Draft genome sequence of Xylaria bambusicola isolate GMP-LS, the root and basal stem rot pathogen of sugarcane in Indonesia.</title>
        <authorList>
            <person name="Selvaraj P."/>
            <person name="Muralishankar V."/>
            <person name="Muruganantham S."/>
            <person name="Sp S."/>
            <person name="Haryani S."/>
            <person name="Lau K.J.X."/>
            <person name="Naqvi N.I."/>
        </authorList>
    </citation>
    <scope>NUCLEOTIDE SEQUENCE [LARGE SCALE GENOMIC DNA]</scope>
    <source>
        <strain evidence="2">GMP-LS</strain>
    </source>
</reference>
<keyword evidence="3" id="KW-1185">Reference proteome</keyword>
<evidence type="ECO:0000313" key="2">
    <source>
        <dbReference type="EMBL" id="KAK5625575.1"/>
    </source>
</evidence>
<feature type="region of interest" description="Disordered" evidence="1">
    <location>
        <begin position="1"/>
        <end position="40"/>
    </location>
</feature>
<name>A0AAN7U4Q1_9PEZI</name>
<gene>
    <name evidence="2" type="ORF">RRF57_001291</name>
</gene>
<accession>A0AAN7U4Q1</accession>
<dbReference type="EMBL" id="JAWHQM010000002">
    <property type="protein sequence ID" value="KAK5625575.1"/>
    <property type="molecule type" value="Genomic_DNA"/>
</dbReference>
<dbReference type="Proteomes" id="UP001305414">
    <property type="component" value="Unassembled WGS sequence"/>
</dbReference>
<proteinExistence type="predicted"/>
<sequence length="113" mass="12260">MQTLTAHKTPMDEEQEYHGVNLERGASEPEAAGNFGEDAVLRDPPCHEGVEAQCRRDGCALEVARLPRGVLRDVGCRDIEASKTCQTAEYKDHEADVIESCAQANAEGYAGRG</sequence>
<organism evidence="2 3">
    <name type="scientific">Xylaria bambusicola</name>
    <dbReference type="NCBI Taxonomy" id="326684"/>
    <lineage>
        <taxon>Eukaryota</taxon>
        <taxon>Fungi</taxon>
        <taxon>Dikarya</taxon>
        <taxon>Ascomycota</taxon>
        <taxon>Pezizomycotina</taxon>
        <taxon>Sordariomycetes</taxon>
        <taxon>Xylariomycetidae</taxon>
        <taxon>Xylariales</taxon>
        <taxon>Xylariaceae</taxon>
        <taxon>Xylaria</taxon>
    </lineage>
</organism>